<dbReference type="PANTHER" id="PTHR32248">
    <property type="entry name" value="RNA POLYMERASE SIGMA-54 FACTOR"/>
    <property type="match status" value="1"/>
</dbReference>
<accession>A0A7V3KPQ4</accession>
<dbReference type="PIRSF" id="PIRSF000774">
    <property type="entry name" value="RpoN"/>
    <property type="match status" value="1"/>
</dbReference>
<gene>
    <name evidence="11" type="ORF">ENV38_06605</name>
</gene>
<evidence type="ECO:0000256" key="2">
    <source>
        <dbReference type="ARBA" id="ARBA00022478"/>
    </source>
</evidence>
<dbReference type="GO" id="GO:0003677">
    <property type="term" value="F:DNA binding"/>
    <property type="evidence" value="ECO:0007669"/>
    <property type="project" value="UniProtKB-KW"/>
</dbReference>
<keyword evidence="8" id="KW-0804">Transcription</keyword>
<dbReference type="PRINTS" id="PR00045">
    <property type="entry name" value="SIGMA54FCT"/>
</dbReference>
<evidence type="ECO:0000256" key="4">
    <source>
        <dbReference type="ARBA" id="ARBA00022695"/>
    </source>
</evidence>
<dbReference type="InterPro" id="IPR007634">
    <property type="entry name" value="RNA_pol_sigma_54_DNA-bd"/>
</dbReference>
<evidence type="ECO:0000256" key="1">
    <source>
        <dbReference type="ARBA" id="ARBA00008798"/>
    </source>
</evidence>
<dbReference type="GO" id="GO:0016779">
    <property type="term" value="F:nucleotidyltransferase activity"/>
    <property type="evidence" value="ECO:0007669"/>
    <property type="project" value="UniProtKB-KW"/>
</dbReference>
<keyword evidence="6" id="KW-0731">Sigma factor</keyword>
<keyword evidence="5" id="KW-0805">Transcription regulation</keyword>
<sequence length="430" mass="50858">MIRKPRLDLHLRQELIPLPLIIQEATLLEMDLLELREAVLTEMSSNPLIDIDRYSDFKILAAKYEDLSKLAEIMEENVEWHGEEEEDDLKVRRDELIPAQEPSIWEKLEIQIESYFDSEEDKKIAYAILEHLDSFGYLDKEPENLAKELGVDLEDLERVRRAVIEFEPFGCGTKDFNEFVLFQAHDKGYFISAEEVQDFLKKNEDFRRKLIPYPFFQEEVEHTRYVIPELIYKYVEGKLTLFVNENFYPQIHVSKDYLVLLQGASQDEKTKKYLEEKYKRVERLMENLLRRKGYLRKVGELILEYQEDFLTGKTNRLKPITQVEASKKLEIPISTLNRILKNKYADTPRGIYSLKFFFHRPYGKGAVSTVSTEDLEEKLKKIIESENKEKPYTDEEIANLLRSTGIKISRRMVTKLRNKLGIPDSRERKI</sequence>
<dbReference type="Gene3D" id="1.10.10.60">
    <property type="entry name" value="Homeodomain-like"/>
    <property type="match status" value="1"/>
</dbReference>
<evidence type="ECO:0008006" key="12">
    <source>
        <dbReference type="Google" id="ProtNLM"/>
    </source>
</evidence>
<proteinExistence type="inferred from homology"/>
<dbReference type="EMBL" id="DTGD01000250">
    <property type="protein sequence ID" value="HGB36555.1"/>
    <property type="molecule type" value="Genomic_DNA"/>
</dbReference>
<dbReference type="InterPro" id="IPR000394">
    <property type="entry name" value="RNA_pol_sigma_54"/>
</dbReference>
<dbReference type="InterPro" id="IPR007046">
    <property type="entry name" value="RNA_pol_sigma_54_core-bd"/>
</dbReference>
<dbReference type="GO" id="GO:0006352">
    <property type="term" value="P:DNA-templated transcription initiation"/>
    <property type="evidence" value="ECO:0007669"/>
    <property type="project" value="InterPro"/>
</dbReference>
<dbReference type="InterPro" id="IPR038709">
    <property type="entry name" value="RpoN_core-bd_sf"/>
</dbReference>
<dbReference type="Pfam" id="PF04963">
    <property type="entry name" value="Sigma54_CBD"/>
    <property type="match status" value="1"/>
</dbReference>
<evidence type="ECO:0000259" key="9">
    <source>
        <dbReference type="Pfam" id="PF04552"/>
    </source>
</evidence>
<dbReference type="Gene3D" id="1.10.10.1330">
    <property type="entry name" value="RNA polymerase sigma-54 factor, core-binding domain"/>
    <property type="match status" value="1"/>
</dbReference>
<reference evidence="11" key="1">
    <citation type="journal article" date="2020" name="mSystems">
        <title>Genome- and Community-Level Interaction Insights into Carbon Utilization and Element Cycling Functions of Hydrothermarchaeota in Hydrothermal Sediment.</title>
        <authorList>
            <person name="Zhou Z."/>
            <person name="Liu Y."/>
            <person name="Xu W."/>
            <person name="Pan J."/>
            <person name="Luo Z.H."/>
            <person name="Li M."/>
        </authorList>
    </citation>
    <scope>NUCLEOTIDE SEQUENCE [LARGE SCALE GENOMIC DNA]</scope>
    <source>
        <strain evidence="11">SpSt-754</strain>
    </source>
</reference>
<feature type="domain" description="RNA polymerase sigma factor 54 core-binding" evidence="10">
    <location>
        <begin position="98"/>
        <end position="199"/>
    </location>
</feature>
<evidence type="ECO:0000256" key="8">
    <source>
        <dbReference type="ARBA" id="ARBA00023163"/>
    </source>
</evidence>
<evidence type="ECO:0000313" key="11">
    <source>
        <dbReference type="EMBL" id="HGB36555.1"/>
    </source>
</evidence>
<feature type="domain" description="RNA polymerase sigma factor 54 DNA-binding" evidence="9">
    <location>
        <begin position="272"/>
        <end position="429"/>
    </location>
</feature>
<keyword evidence="2" id="KW-0240">DNA-directed RNA polymerase</keyword>
<dbReference type="PROSITE" id="PS50044">
    <property type="entry name" value="SIGMA54_3"/>
    <property type="match status" value="1"/>
</dbReference>
<keyword evidence="3" id="KW-0808">Transferase</keyword>
<name>A0A7V3KPQ4_UNCW3</name>
<dbReference type="GO" id="GO:0000428">
    <property type="term" value="C:DNA-directed RNA polymerase complex"/>
    <property type="evidence" value="ECO:0007669"/>
    <property type="project" value="UniProtKB-KW"/>
</dbReference>
<dbReference type="AlphaFoldDB" id="A0A7V3KPQ4"/>
<comment type="similarity">
    <text evidence="1">Belongs to the sigma-54 factor family.</text>
</comment>
<evidence type="ECO:0000256" key="5">
    <source>
        <dbReference type="ARBA" id="ARBA00023015"/>
    </source>
</evidence>
<evidence type="ECO:0000256" key="6">
    <source>
        <dbReference type="ARBA" id="ARBA00023082"/>
    </source>
</evidence>
<dbReference type="GO" id="GO:0001216">
    <property type="term" value="F:DNA-binding transcription activator activity"/>
    <property type="evidence" value="ECO:0007669"/>
    <property type="project" value="InterPro"/>
</dbReference>
<protein>
    <recommendedName>
        <fullName evidence="12">RNA polymerase sigma-54 factor</fullName>
    </recommendedName>
</protein>
<keyword evidence="4" id="KW-0548">Nucleotidyltransferase</keyword>
<dbReference type="GO" id="GO:0016987">
    <property type="term" value="F:sigma factor activity"/>
    <property type="evidence" value="ECO:0007669"/>
    <property type="project" value="UniProtKB-KW"/>
</dbReference>
<dbReference type="PANTHER" id="PTHR32248:SF4">
    <property type="entry name" value="RNA POLYMERASE SIGMA-54 FACTOR"/>
    <property type="match status" value="1"/>
</dbReference>
<evidence type="ECO:0000259" key="10">
    <source>
        <dbReference type="Pfam" id="PF04963"/>
    </source>
</evidence>
<comment type="caution">
    <text evidence="11">The sequence shown here is derived from an EMBL/GenBank/DDBJ whole genome shotgun (WGS) entry which is preliminary data.</text>
</comment>
<keyword evidence="7" id="KW-0238">DNA-binding</keyword>
<evidence type="ECO:0000256" key="3">
    <source>
        <dbReference type="ARBA" id="ARBA00022679"/>
    </source>
</evidence>
<organism evidence="11">
    <name type="scientific">candidate division WOR-3 bacterium</name>
    <dbReference type="NCBI Taxonomy" id="2052148"/>
    <lineage>
        <taxon>Bacteria</taxon>
        <taxon>Bacteria division WOR-3</taxon>
    </lineage>
</organism>
<dbReference type="Pfam" id="PF04552">
    <property type="entry name" value="Sigma54_DBD"/>
    <property type="match status" value="1"/>
</dbReference>
<evidence type="ECO:0000256" key="7">
    <source>
        <dbReference type="ARBA" id="ARBA00023125"/>
    </source>
</evidence>